<dbReference type="SUPFAM" id="SSF46785">
    <property type="entry name" value="Winged helix' DNA-binding domain"/>
    <property type="match status" value="1"/>
</dbReference>
<protein>
    <submittedName>
        <fullName evidence="5">MarR family transcriptional regulator</fullName>
    </submittedName>
</protein>
<dbReference type="PRINTS" id="PR00598">
    <property type="entry name" value="HTHMARR"/>
</dbReference>
<comment type="caution">
    <text evidence="5">The sequence shown here is derived from an EMBL/GenBank/DDBJ whole genome shotgun (WGS) entry which is preliminary data.</text>
</comment>
<dbReference type="PROSITE" id="PS50995">
    <property type="entry name" value="HTH_MARR_2"/>
    <property type="match status" value="1"/>
</dbReference>
<keyword evidence="3" id="KW-0804">Transcription</keyword>
<evidence type="ECO:0000313" key="5">
    <source>
        <dbReference type="EMBL" id="MBD8047554.1"/>
    </source>
</evidence>
<keyword evidence="2" id="KW-0238">DNA-binding</keyword>
<dbReference type="RefSeq" id="WP_191740521.1">
    <property type="nucleotide sequence ID" value="NZ_JACSQB010000079.1"/>
</dbReference>
<organism evidence="5 6">
    <name type="scientific">Clostridium faecium</name>
    <dbReference type="NCBI Taxonomy" id="2762223"/>
    <lineage>
        <taxon>Bacteria</taxon>
        <taxon>Bacillati</taxon>
        <taxon>Bacillota</taxon>
        <taxon>Clostridia</taxon>
        <taxon>Eubacteriales</taxon>
        <taxon>Clostridiaceae</taxon>
        <taxon>Clostridium</taxon>
    </lineage>
</organism>
<dbReference type="InterPro" id="IPR036388">
    <property type="entry name" value="WH-like_DNA-bd_sf"/>
</dbReference>
<dbReference type="EMBL" id="JACSQB010000079">
    <property type="protein sequence ID" value="MBD8047554.1"/>
    <property type="molecule type" value="Genomic_DNA"/>
</dbReference>
<evidence type="ECO:0000256" key="3">
    <source>
        <dbReference type="ARBA" id="ARBA00023163"/>
    </source>
</evidence>
<keyword evidence="6" id="KW-1185">Reference proteome</keyword>
<evidence type="ECO:0000256" key="2">
    <source>
        <dbReference type="ARBA" id="ARBA00023125"/>
    </source>
</evidence>
<dbReference type="Gene3D" id="1.10.10.10">
    <property type="entry name" value="Winged helix-like DNA-binding domain superfamily/Winged helix DNA-binding domain"/>
    <property type="match status" value="1"/>
</dbReference>
<dbReference type="SMART" id="SM00347">
    <property type="entry name" value="HTH_MARR"/>
    <property type="match status" value="1"/>
</dbReference>
<keyword evidence="1" id="KW-0805">Transcription regulation</keyword>
<sequence>MKEYNLINELVDSLEKVYYMEAFTNLTEFLQGENYILLYMLQNPKVEISPSALSEKLHMTRPRVTAIINTLKNKNYVETEQNEEDRRRLTVRITKEGINFIVDKQKNAMAYFQIFIDSVGEENTKDLIRIIDLAVKKMDGKTKCQGE</sequence>
<dbReference type="InterPro" id="IPR036390">
    <property type="entry name" value="WH_DNA-bd_sf"/>
</dbReference>
<evidence type="ECO:0000256" key="1">
    <source>
        <dbReference type="ARBA" id="ARBA00023015"/>
    </source>
</evidence>
<dbReference type="Proteomes" id="UP000627166">
    <property type="component" value="Unassembled WGS sequence"/>
</dbReference>
<dbReference type="PANTHER" id="PTHR42756:SF1">
    <property type="entry name" value="TRANSCRIPTIONAL REPRESSOR OF EMRAB OPERON"/>
    <property type="match status" value="1"/>
</dbReference>
<accession>A0ABR8YTM8</accession>
<evidence type="ECO:0000313" key="6">
    <source>
        <dbReference type="Proteomes" id="UP000627166"/>
    </source>
</evidence>
<dbReference type="Pfam" id="PF12802">
    <property type="entry name" value="MarR_2"/>
    <property type="match status" value="1"/>
</dbReference>
<proteinExistence type="predicted"/>
<evidence type="ECO:0000259" key="4">
    <source>
        <dbReference type="PROSITE" id="PS50995"/>
    </source>
</evidence>
<dbReference type="PANTHER" id="PTHR42756">
    <property type="entry name" value="TRANSCRIPTIONAL REGULATOR, MARR"/>
    <property type="match status" value="1"/>
</dbReference>
<dbReference type="InterPro" id="IPR000835">
    <property type="entry name" value="HTH_MarR-typ"/>
</dbReference>
<reference evidence="5 6" key="1">
    <citation type="submission" date="2020-08" db="EMBL/GenBank/DDBJ databases">
        <title>A Genomic Blueprint of the Chicken Gut Microbiome.</title>
        <authorList>
            <person name="Gilroy R."/>
            <person name="Ravi A."/>
            <person name="Getino M."/>
            <person name="Pursley I."/>
            <person name="Horton D.L."/>
            <person name="Alikhan N.-F."/>
            <person name="Baker D."/>
            <person name="Gharbi K."/>
            <person name="Hall N."/>
            <person name="Watson M."/>
            <person name="Adriaenssens E.M."/>
            <person name="Foster-Nyarko E."/>
            <person name="Jarju S."/>
            <person name="Secka A."/>
            <person name="Antonio M."/>
            <person name="Oren A."/>
            <person name="Chaudhuri R."/>
            <person name="La Ragione R.M."/>
            <person name="Hildebrand F."/>
            <person name="Pallen M.J."/>
        </authorList>
    </citation>
    <scope>NUCLEOTIDE SEQUENCE [LARGE SCALE GENOMIC DNA]</scope>
    <source>
        <strain evidence="5 6">N37</strain>
    </source>
</reference>
<feature type="domain" description="HTH marR-type" evidence="4">
    <location>
        <begin position="3"/>
        <end position="136"/>
    </location>
</feature>
<name>A0ABR8YTM8_9CLOT</name>
<gene>
    <name evidence="5" type="ORF">H9637_10975</name>
</gene>